<evidence type="ECO:0000313" key="4">
    <source>
        <dbReference type="Proteomes" id="UP000373449"/>
    </source>
</evidence>
<dbReference type="STRING" id="1111728.GCA_000427805_02301"/>
<reference evidence="2 4" key="3">
    <citation type="submission" date="2019-03" db="EMBL/GenBank/DDBJ databases">
        <authorList>
            <consortium name="Pathogen Informatics"/>
        </authorList>
    </citation>
    <scope>NUCLEOTIDE SEQUENCE [LARGE SCALE GENOMIC DNA]</scope>
    <source>
        <strain evidence="2 4">NCTC12282</strain>
    </source>
</reference>
<dbReference type="Proteomes" id="UP000224974">
    <property type="component" value="Unassembled WGS sequence"/>
</dbReference>
<dbReference type="OrthoDB" id="8853258at2"/>
<evidence type="ECO:0000313" key="1">
    <source>
        <dbReference type="EMBL" id="PHI30983.1"/>
    </source>
</evidence>
<reference evidence="3" key="2">
    <citation type="submission" date="2017-09" db="EMBL/GenBank/DDBJ databases">
        <title>FDA dAtabase for Regulatory Grade micrObial Sequences (FDA-ARGOS): Supporting development and validation of Infectious Disease Dx tests.</title>
        <authorList>
            <person name="Minogue T."/>
            <person name="Wolcott M."/>
            <person name="Wasieloski L."/>
            <person name="Aguilar W."/>
            <person name="Moore D."/>
            <person name="Tallon L."/>
            <person name="Sadzewicz L."/>
            <person name="Ott S."/>
            <person name="Zhao X."/>
            <person name="Nagaraj S."/>
            <person name="Vavikolanu K."/>
            <person name="Aluvathingal J."/>
            <person name="Nadendla S."/>
            <person name="Sichtig H."/>
        </authorList>
    </citation>
    <scope>NUCLEOTIDE SEQUENCE [LARGE SCALE GENOMIC DNA]</scope>
    <source>
        <strain evidence="3">FDAARGOS_387</strain>
    </source>
</reference>
<protein>
    <submittedName>
        <fullName evidence="1">Uncharacterized protein</fullName>
    </submittedName>
</protein>
<name>A0A2C6DQK8_9GAMM</name>
<dbReference type="EMBL" id="CAADJA010000002">
    <property type="protein sequence ID" value="VFS51081.1"/>
    <property type="molecule type" value="Genomic_DNA"/>
</dbReference>
<sequence length="107" mass="12068">MLNLDNPKTEHIFRAAVLEDQIRDALTQIQEQGQDAEQIEALKAEITDSILPELHQLNRDHFDSCQAISTALEKLGSTIKNQDLEASWAEFNKFSDSMGDNFGTCFI</sequence>
<reference evidence="1" key="1">
    <citation type="submission" date="2017-09" db="EMBL/GenBank/DDBJ databases">
        <title>FDA dAtabase for Regulatory Grade micrObial Sequences (FDA-ARGOS): Supporting development and validation of Infectious Disease Dx tests.</title>
        <authorList>
            <person name="Minogue T."/>
            <person name="Wolcott M."/>
            <person name="Wasieloski L."/>
            <person name="Aguilar W."/>
            <person name="Moore D."/>
            <person name="Tallon L.J."/>
            <person name="Sadzewicz L."/>
            <person name="Ott S."/>
            <person name="Zhao X."/>
            <person name="Nagaraj S."/>
            <person name="Vavikolanu K."/>
            <person name="Aluvathingal J."/>
            <person name="Nadendla S."/>
            <person name="Sichtig H."/>
        </authorList>
    </citation>
    <scope>NUCLEOTIDE SEQUENCE</scope>
    <source>
        <strain evidence="1">FDAARGOS_387</strain>
    </source>
</reference>
<evidence type="ECO:0000313" key="3">
    <source>
        <dbReference type="Proteomes" id="UP000224974"/>
    </source>
</evidence>
<evidence type="ECO:0000313" key="2">
    <source>
        <dbReference type="EMBL" id="VFS51081.1"/>
    </source>
</evidence>
<accession>A0A2C6DQK8</accession>
<dbReference type="EMBL" id="PDDX01000001">
    <property type="protein sequence ID" value="PHI30983.1"/>
    <property type="molecule type" value="Genomic_DNA"/>
</dbReference>
<organism evidence="1 3">
    <name type="scientific">Budvicia aquatica</name>
    <dbReference type="NCBI Taxonomy" id="82979"/>
    <lineage>
        <taxon>Bacteria</taxon>
        <taxon>Pseudomonadati</taxon>
        <taxon>Pseudomonadota</taxon>
        <taxon>Gammaproteobacteria</taxon>
        <taxon>Enterobacterales</taxon>
        <taxon>Budviciaceae</taxon>
        <taxon>Budvicia</taxon>
    </lineage>
</organism>
<dbReference type="AlphaFoldDB" id="A0A2C6DQK8"/>
<proteinExistence type="predicted"/>
<dbReference type="Proteomes" id="UP000373449">
    <property type="component" value="Unassembled WGS sequence"/>
</dbReference>
<keyword evidence="3" id="KW-1185">Reference proteome</keyword>
<gene>
    <name evidence="1" type="ORF">CRN84_17410</name>
    <name evidence="2" type="ORF">NCTC12282_04836</name>
</gene>
<dbReference type="RefSeq" id="WP_029095010.1">
    <property type="nucleotide sequence ID" value="NZ_CAADJA010000002.1"/>
</dbReference>